<evidence type="ECO:0000313" key="13">
    <source>
        <dbReference type="EMBL" id="KAF0314470.1"/>
    </source>
</evidence>
<evidence type="ECO:0000256" key="2">
    <source>
        <dbReference type="ARBA" id="ARBA00006434"/>
    </source>
</evidence>
<feature type="transmembrane region" description="Helical" evidence="12">
    <location>
        <begin position="401"/>
        <end position="420"/>
    </location>
</feature>
<evidence type="ECO:0000256" key="1">
    <source>
        <dbReference type="ARBA" id="ARBA00004651"/>
    </source>
</evidence>
<keyword evidence="3" id="KW-0813">Transport</keyword>
<keyword evidence="5 12" id="KW-0812">Transmembrane</keyword>
<evidence type="ECO:0000256" key="9">
    <source>
        <dbReference type="ARBA" id="ARBA00023136"/>
    </source>
</evidence>
<dbReference type="InterPro" id="IPR051163">
    <property type="entry name" value="Sodium:Solute_Symporter_SSF"/>
</dbReference>
<keyword evidence="7" id="KW-0915">Sodium</keyword>
<comment type="subcellular location">
    <subcellularLocation>
        <location evidence="1">Cell membrane</location>
        <topology evidence="1">Multi-pass membrane protein</topology>
    </subcellularLocation>
</comment>
<dbReference type="PANTHER" id="PTHR42985">
    <property type="entry name" value="SODIUM-COUPLED MONOCARBOXYLATE TRANSPORTER"/>
    <property type="match status" value="1"/>
</dbReference>
<evidence type="ECO:0000256" key="12">
    <source>
        <dbReference type="SAM" id="Phobius"/>
    </source>
</evidence>
<dbReference type="GO" id="GO:0006814">
    <property type="term" value="P:sodium ion transport"/>
    <property type="evidence" value="ECO:0007669"/>
    <property type="project" value="UniProtKB-KW"/>
</dbReference>
<name>A0A6A4XDN5_AMPAM</name>
<evidence type="ECO:0000256" key="5">
    <source>
        <dbReference type="ARBA" id="ARBA00022692"/>
    </source>
</evidence>
<evidence type="ECO:0000256" key="10">
    <source>
        <dbReference type="ARBA" id="ARBA00023201"/>
    </source>
</evidence>
<dbReference type="Gene3D" id="1.20.1730.10">
    <property type="entry name" value="Sodium/glucose cotransporter"/>
    <property type="match status" value="1"/>
</dbReference>
<proteinExistence type="inferred from homology"/>
<evidence type="ECO:0000256" key="7">
    <source>
        <dbReference type="ARBA" id="ARBA00023053"/>
    </source>
</evidence>
<dbReference type="GO" id="GO:0015293">
    <property type="term" value="F:symporter activity"/>
    <property type="evidence" value="ECO:0007669"/>
    <property type="project" value="TreeGrafter"/>
</dbReference>
<dbReference type="InterPro" id="IPR001734">
    <property type="entry name" value="Na/solute_symporter"/>
</dbReference>
<keyword evidence="9 12" id="KW-0472">Membrane</keyword>
<evidence type="ECO:0000313" key="14">
    <source>
        <dbReference type="Proteomes" id="UP000440578"/>
    </source>
</evidence>
<feature type="transmembrane region" description="Helical" evidence="12">
    <location>
        <begin position="144"/>
        <end position="163"/>
    </location>
</feature>
<keyword evidence="6 12" id="KW-1133">Transmembrane helix</keyword>
<reference evidence="13 14" key="1">
    <citation type="submission" date="2019-07" db="EMBL/GenBank/DDBJ databases">
        <title>Draft genome assembly of a fouling barnacle, Amphibalanus amphitrite (Darwin, 1854): The first reference genome for Thecostraca.</title>
        <authorList>
            <person name="Kim W."/>
        </authorList>
    </citation>
    <scope>NUCLEOTIDE SEQUENCE [LARGE SCALE GENOMIC DNA]</scope>
    <source>
        <strain evidence="13">SNU_AA5</strain>
        <tissue evidence="13">Soma without cirri and trophi</tissue>
    </source>
</reference>
<feature type="transmembrane region" description="Helical" evidence="12">
    <location>
        <begin position="114"/>
        <end position="132"/>
    </location>
</feature>
<dbReference type="CDD" id="cd11492">
    <property type="entry name" value="SLC5sbd_NIS-SMVT"/>
    <property type="match status" value="1"/>
</dbReference>
<evidence type="ECO:0000256" key="3">
    <source>
        <dbReference type="ARBA" id="ARBA00022448"/>
    </source>
</evidence>
<feature type="transmembrane region" description="Helical" evidence="12">
    <location>
        <begin position="201"/>
        <end position="228"/>
    </location>
</feature>
<feature type="transmembrane region" description="Helical" evidence="12">
    <location>
        <begin position="43"/>
        <end position="62"/>
    </location>
</feature>
<sequence>MYQTIIMVAKIFKMATPTAAAGSAEHLGINVEELITRFSALDYAVFGMLLALSLAIGVYFGLCKRHEMTDAAGYLLGGRNMGVLPAAMSLIASFMSAITLLGTPAEVYQYGTQYIVIGFSYLLVMPAAAYLYMPVFFDLQLISVYESIYMAIVVYAPSLALAQVTGVSVYLSVCLIFFVCIFYTALGGMKAVLWTDTIQMIIMFGAMLAIIIKGSLDVGGFGSVWHAADEGERLEFLNFDPSPGVRHTVWTLVVGGYFTWVTIYGVNQAQVQRYLCVPTKRKAAHAIWINLLGLLFLLVVCSYAGLVIYAKYPHVRPAHLWLRVDLRPAVSAVCDGHDGRDSLACRDCLWPEYSAARSGEEFLPHNASTVSSGINSLAAIALEDFIIPNRKEPLSHERQALITQVLAVVFGILGFVLVFVAEQLGDILQAALSLYGMVGGPLLGLFTLGMFFPWANYKGAMSGVFSGLFVIFWIGVGFQVEKAFGRIHIPKLPTSIDGCPRYNSTEEDVLGLGTTPVTGLTTTVEPELEHAAGPYYMSYMWYSTVASTVVVVVGMLVSLATGAQDPRRLDPRLIIPLGDKFKFLPQRWRNFLNFDVGINYESPKAEDLDSAFAHLPTTPSTFPLVEVVKRPAVSVDLNGDTDNGCKYTALPGEHGI</sequence>
<feature type="transmembrane region" description="Helical" evidence="12">
    <location>
        <begin position="432"/>
        <end position="454"/>
    </location>
</feature>
<organism evidence="13 14">
    <name type="scientific">Amphibalanus amphitrite</name>
    <name type="common">Striped barnacle</name>
    <name type="synonym">Balanus amphitrite</name>
    <dbReference type="NCBI Taxonomy" id="1232801"/>
    <lineage>
        <taxon>Eukaryota</taxon>
        <taxon>Metazoa</taxon>
        <taxon>Ecdysozoa</taxon>
        <taxon>Arthropoda</taxon>
        <taxon>Crustacea</taxon>
        <taxon>Multicrustacea</taxon>
        <taxon>Cirripedia</taxon>
        <taxon>Thoracica</taxon>
        <taxon>Thoracicalcarea</taxon>
        <taxon>Balanomorpha</taxon>
        <taxon>Balanoidea</taxon>
        <taxon>Balanidae</taxon>
        <taxon>Amphibalaninae</taxon>
        <taxon>Amphibalanus</taxon>
    </lineage>
</organism>
<feature type="transmembrane region" description="Helical" evidence="12">
    <location>
        <begin position="460"/>
        <end position="478"/>
    </location>
</feature>
<evidence type="ECO:0000256" key="11">
    <source>
        <dbReference type="RuleBase" id="RU362091"/>
    </source>
</evidence>
<evidence type="ECO:0000256" key="4">
    <source>
        <dbReference type="ARBA" id="ARBA00022475"/>
    </source>
</evidence>
<dbReference type="AlphaFoldDB" id="A0A6A4XDN5"/>
<feature type="transmembrane region" description="Helical" evidence="12">
    <location>
        <begin position="539"/>
        <end position="560"/>
    </location>
</feature>
<keyword evidence="14" id="KW-1185">Reference proteome</keyword>
<keyword evidence="4" id="KW-1003">Cell membrane</keyword>
<comment type="similarity">
    <text evidence="2 11">Belongs to the sodium:solute symporter (SSF) (TC 2.A.21) family.</text>
</comment>
<feature type="transmembrane region" description="Helical" evidence="12">
    <location>
        <begin position="287"/>
        <end position="310"/>
    </location>
</feature>
<accession>A0A6A4XDN5</accession>
<dbReference type="OrthoDB" id="6132759at2759"/>
<dbReference type="InterPro" id="IPR038377">
    <property type="entry name" value="Na/Glc_symporter_sf"/>
</dbReference>
<evidence type="ECO:0000256" key="6">
    <source>
        <dbReference type="ARBA" id="ARBA00022989"/>
    </source>
</evidence>
<feature type="transmembrane region" description="Helical" evidence="12">
    <location>
        <begin position="169"/>
        <end position="189"/>
    </location>
</feature>
<comment type="caution">
    <text evidence="13">The sequence shown here is derived from an EMBL/GenBank/DDBJ whole genome shotgun (WGS) entry which is preliminary data.</text>
</comment>
<dbReference type="PANTHER" id="PTHR42985:SF39">
    <property type="entry name" value="GH10366P"/>
    <property type="match status" value="1"/>
</dbReference>
<gene>
    <name evidence="13" type="primary">Slc5a12_0</name>
    <name evidence="13" type="ORF">FJT64_015049</name>
</gene>
<dbReference type="Pfam" id="PF00474">
    <property type="entry name" value="SSF"/>
    <property type="match status" value="3"/>
</dbReference>
<feature type="transmembrane region" description="Helical" evidence="12">
    <location>
        <begin position="248"/>
        <end position="266"/>
    </location>
</feature>
<keyword evidence="8" id="KW-0406">Ion transport</keyword>
<evidence type="ECO:0000256" key="8">
    <source>
        <dbReference type="ARBA" id="ARBA00023065"/>
    </source>
</evidence>
<dbReference type="EMBL" id="VIIS01000017">
    <property type="protein sequence ID" value="KAF0314470.1"/>
    <property type="molecule type" value="Genomic_DNA"/>
</dbReference>
<keyword evidence="10" id="KW-0739">Sodium transport</keyword>
<protein>
    <submittedName>
        <fullName evidence="13">Sodium-coupled monocarboxylate transporter 1</fullName>
    </submittedName>
</protein>
<feature type="transmembrane region" description="Helical" evidence="12">
    <location>
        <begin position="83"/>
        <end position="102"/>
    </location>
</feature>
<dbReference type="PROSITE" id="PS50283">
    <property type="entry name" value="NA_SOLUT_SYMP_3"/>
    <property type="match status" value="1"/>
</dbReference>
<dbReference type="Proteomes" id="UP000440578">
    <property type="component" value="Unassembled WGS sequence"/>
</dbReference>
<dbReference type="GO" id="GO:0005886">
    <property type="term" value="C:plasma membrane"/>
    <property type="evidence" value="ECO:0007669"/>
    <property type="project" value="UniProtKB-SubCell"/>
</dbReference>